<dbReference type="PANTHER" id="PTHR46648:SF1">
    <property type="entry name" value="ADENOSINE 5'-MONOPHOSPHORAMIDASE HNT1"/>
    <property type="match status" value="1"/>
</dbReference>
<dbReference type="PROSITE" id="PS51084">
    <property type="entry name" value="HIT_2"/>
    <property type="match status" value="1"/>
</dbReference>
<evidence type="ECO:0000313" key="4">
    <source>
        <dbReference type="Proteomes" id="UP001057375"/>
    </source>
</evidence>
<sequence>MARCKDCVFCKIISGEIPSIKLFEDERCIVIFDINPAAKGHFLVIPKAHYEKVHEAPDAVLKHILPIAGKVAKNLKFKDYNIVSNNGEGSGQIIPHIHFHVIPKYSKKEAAKLGEGLVYGETKGYEFDAKEAKEMVEHIGMIECSLHEYAD</sequence>
<gene>
    <name evidence="3" type="ORF">ADUPG1_010786</name>
</gene>
<keyword evidence="4" id="KW-1185">Reference proteome</keyword>
<protein>
    <submittedName>
        <fullName evidence="3">Histidine triad (HIT) protein like protein</fullName>
    </submittedName>
</protein>
<comment type="caution">
    <text evidence="3">The sequence shown here is derived from an EMBL/GenBank/DDBJ whole genome shotgun (WGS) entry which is preliminary data.</text>
</comment>
<dbReference type="SUPFAM" id="SSF54197">
    <property type="entry name" value="HIT-like"/>
    <property type="match status" value="1"/>
</dbReference>
<reference evidence="3" key="1">
    <citation type="submission" date="2022-03" db="EMBL/GenBank/DDBJ databases">
        <title>Draft genome sequence of Aduncisulcus paluster, a free-living microaerophilic Fornicata.</title>
        <authorList>
            <person name="Yuyama I."/>
            <person name="Kume K."/>
            <person name="Tamura T."/>
            <person name="Inagaki Y."/>
            <person name="Hashimoto T."/>
        </authorList>
    </citation>
    <scope>NUCLEOTIDE SEQUENCE</scope>
    <source>
        <strain evidence="3">NY0171</strain>
    </source>
</reference>
<evidence type="ECO:0000313" key="3">
    <source>
        <dbReference type="EMBL" id="GKT15776.1"/>
    </source>
</evidence>
<dbReference type="InterPro" id="IPR036265">
    <property type="entry name" value="HIT-like_sf"/>
</dbReference>
<dbReference type="PRINTS" id="PR00332">
    <property type="entry name" value="HISTRIAD"/>
</dbReference>
<dbReference type="Pfam" id="PF01230">
    <property type="entry name" value="HIT"/>
    <property type="match status" value="1"/>
</dbReference>
<evidence type="ECO:0000256" key="1">
    <source>
        <dbReference type="PROSITE-ProRule" id="PRU00464"/>
    </source>
</evidence>
<evidence type="ECO:0000259" key="2">
    <source>
        <dbReference type="PROSITE" id="PS51084"/>
    </source>
</evidence>
<dbReference type="InterPro" id="IPR019808">
    <property type="entry name" value="Histidine_triad_CS"/>
</dbReference>
<accession>A0ABQ5JT28</accession>
<dbReference type="InterPro" id="IPR011146">
    <property type="entry name" value="HIT-like"/>
</dbReference>
<dbReference type="Proteomes" id="UP001057375">
    <property type="component" value="Unassembled WGS sequence"/>
</dbReference>
<proteinExistence type="predicted"/>
<feature type="domain" description="HIT" evidence="2">
    <location>
        <begin position="8"/>
        <end position="112"/>
    </location>
</feature>
<dbReference type="EMBL" id="BQXS01011700">
    <property type="protein sequence ID" value="GKT15776.1"/>
    <property type="molecule type" value="Genomic_DNA"/>
</dbReference>
<dbReference type="PANTHER" id="PTHR46648">
    <property type="entry name" value="HIT FAMILY PROTEIN 1"/>
    <property type="match status" value="1"/>
</dbReference>
<dbReference type="InterPro" id="IPR001310">
    <property type="entry name" value="Histidine_triad_HIT"/>
</dbReference>
<organism evidence="3 4">
    <name type="scientific">Aduncisulcus paluster</name>
    <dbReference type="NCBI Taxonomy" id="2918883"/>
    <lineage>
        <taxon>Eukaryota</taxon>
        <taxon>Metamonada</taxon>
        <taxon>Carpediemonas-like organisms</taxon>
        <taxon>Aduncisulcus</taxon>
    </lineage>
</organism>
<dbReference type="Gene3D" id="3.30.428.10">
    <property type="entry name" value="HIT-like"/>
    <property type="match status" value="1"/>
</dbReference>
<feature type="short sequence motif" description="Histidine triad motif" evidence="1">
    <location>
        <begin position="96"/>
        <end position="100"/>
    </location>
</feature>
<name>A0ABQ5JT28_9EUKA</name>
<dbReference type="PROSITE" id="PS00892">
    <property type="entry name" value="HIT_1"/>
    <property type="match status" value="1"/>
</dbReference>